<dbReference type="Gene3D" id="3.40.1800.10">
    <property type="entry name" value="His-Me finger endonucleases"/>
    <property type="match status" value="1"/>
</dbReference>
<dbReference type="Proteomes" id="UP001565927">
    <property type="component" value="Unassembled WGS sequence"/>
</dbReference>
<evidence type="ECO:0000256" key="1">
    <source>
        <dbReference type="SAM" id="MobiDB-lite"/>
    </source>
</evidence>
<feature type="compositionally biased region" description="Basic residues" evidence="1">
    <location>
        <begin position="265"/>
        <end position="285"/>
    </location>
</feature>
<keyword evidence="3" id="KW-1185">Reference proteome</keyword>
<organism evidence="2 3">
    <name type="scientific">Kineococcus halophytocola</name>
    <dbReference type="NCBI Taxonomy" id="3234027"/>
    <lineage>
        <taxon>Bacteria</taxon>
        <taxon>Bacillati</taxon>
        <taxon>Actinomycetota</taxon>
        <taxon>Actinomycetes</taxon>
        <taxon>Kineosporiales</taxon>
        <taxon>Kineosporiaceae</taxon>
        <taxon>Kineococcus</taxon>
    </lineage>
</organism>
<feature type="region of interest" description="Disordered" evidence="1">
    <location>
        <begin position="264"/>
        <end position="285"/>
    </location>
</feature>
<dbReference type="RefSeq" id="WP_370443205.1">
    <property type="nucleotide sequence ID" value="NZ_JBGFTU010000038.1"/>
</dbReference>
<reference evidence="2 3" key="1">
    <citation type="submission" date="2024-07" db="EMBL/GenBank/DDBJ databases">
        <authorList>
            <person name="Thanompreechachai J."/>
            <person name="Duangmal K."/>
        </authorList>
    </citation>
    <scope>NUCLEOTIDE SEQUENCE [LARGE SCALE GENOMIC DNA]</scope>
    <source>
        <strain evidence="2 3">LSe6-4</strain>
    </source>
</reference>
<keyword evidence="2" id="KW-0540">Nuclease</keyword>
<name>A0ABV4H8G5_9ACTN</name>
<evidence type="ECO:0000313" key="2">
    <source>
        <dbReference type="EMBL" id="MEZ0166998.1"/>
    </source>
</evidence>
<keyword evidence="2" id="KW-0378">Hydrolase</keyword>
<dbReference type="SUPFAM" id="SSF54060">
    <property type="entry name" value="His-Me finger endonucleases"/>
    <property type="match status" value="1"/>
</dbReference>
<dbReference type="EMBL" id="JBGFTU010000038">
    <property type="protein sequence ID" value="MEZ0166998.1"/>
    <property type="molecule type" value="Genomic_DNA"/>
</dbReference>
<dbReference type="InterPro" id="IPR038563">
    <property type="entry name" value="Endonuclease_7_sf"/>
</dbReference>
<accession>A0ABV4H8G5</accession>
<gene>
    <name evidence="2" type="ORF">AB2L27_19770</name>
</gene>
<sequence length="285" mass="31698">MTTGGGGSAPATKQCATCAEEKPLEAFWKATTGRLGRFPHCKTCSGVREPRIVDPEGDFKVCRRCKEVHPLHFFRADRNKSKGRETVCKTCKGVAGYRREDIAAGYKACRRCEKVKPLDAFNPDNKGWRGVKARCKECLNAYAAELRRNATPEQKQAKAAYMAAYTTTDAFRRQLRDNKYGLLPGEYDTMLAAQKGACAICEEPHDPSQRWKVLAVDHDHDCCPGQRACGNCVRGLLCAACNRGLGYFTHNPKHLRAAAGYMAKAMRRSRRPGPRLGRKSRPLAE</sequence>
<dbReference type="InterPro" id="IPR004211">
    <property type="entry name" value="Endonuclease_7"/>
</dbReference>
<dbReference type="GO" id="GO:0004519">
    <property type="term" value="F:endonuclease activity"/>
    <property type="evidence" value="ECO:0007669"/>
    <property type="project" value="UniProtKB-KW"/>
</dbReference>
<comment type="caution">
    <text evidence="2">The sequence shown here is derived from an EMBL/GenBank/DDBJ whole genome shotgun (WGS) entry which is preliminary data.</text>
</comment>
<dbReference type="InterPro" id="IPR044925">
    <property type="entry name" value="His-Me_finger_sf"/>
</dbReference>
<dbReference type="Pfam" id="PF02945">
    <property type="entry name" value="Endonuclease_7"/>
    <property type="match status" value="1"/>
</dbReference>
<evidence type="ECO:0000313" key="3">
    <source>
        <dbReference type="Proteomes" id="UP001565927"/>
    </source>
</evidence>
<proteinExistence type="predicted"/>
<keyword evidence="2" id="KW-0255">Endonuclease</keyword>
<protein>
    <submittedName>
        <fullName evidence="2">Endonuclease VII domain-containing protein</fullName>
    </submittedName>
</protein>